<dbReference type="InterPro" id="IPR006530">
    <property type="entry name" value="YD"/>
</dbReference>
<dbReference type="RefSeq" id="WP_280041117.1">
    <property type="nucleotide sequence ID" value="NZ_CP162607.1"/>
</dbReference>
<reference evidence="6" key="1">
    <citation type="submission" date="2024-07" db="EMBL/GenBank/DDBJ databases">
        <title>Identification and characteristics of a novel species of coltsfoot's symbiotic bacteria.</title>
        <authorList>
            <person name="Juszczyk A."/>
            <person name="Jasielczuk I."/>
            <person name="Gurgul A."/>
            <person name="Rogala M."/>
            <person name="Kowalczyk A."/>
            <person name="Szmatola T."/>
            <person name="Kosecka-Strojek M."/>
            <person name="Arent Z."/>
            <person name="Latowski D."/>
        </authorList>
    </citation>
    <scope>NUCLEOTIDE SEQUENCE</scope>
    <source>
        <strain evidence="6">Hg7Tf</strain>
    </source>
</reference>
<protein>
    <submittedName>
        <fullName evidence="6">RHS repeat-associated core domain-containing protein</fullName>
    </submittedName>
</protein>
<evidence type="ECO:0000259" key="4">
    <source>
        <dbReference type="Pfam" id="PF25023"/>
    </source>
</evidence>
<dbReference type="PANTHER" id="PTHR32305">
    <property type="match status" value="1"/>
</dbReference>
<accession>A0AB39I7N8</accession>
<evidence type="ECO:0000256" key="2">
    <source>
        <dbReference type="SAM" id="Phobius"/>
    </source>
</evidence>
<keyword evidence="1" id="KW-0677">Repeat</keyword>
<feature type="transmembrane region" description="Helical" evidence="2">
    <location>
        <begin position="43"/>
        <end position="63"/>
    </location>
</feature>
<dbReference type="Pfam" id="PF25799">
    <property type="entry name" value="prePAAR_I"/>
    <property type="match status" value="1"/>
</dbReference>
<dbReference type="InterPro" id="IPR045351">
    <property type="entry name" value="DUF6531"/>
</dbReference>
<dbReference type="NCBIfam" id="TIGR01643">
    <property type="entry name" value="YD_repeat_2x"/>
    <property type="match status" value="6"/>
</dbReference>
<gene>
    <name evidence="6" type="ORF">AB4Y39_05810</name>
</gene>
<dbReference type="PANTHER" id="PTHR32305:SF15">
    <property type="entry name" value="PROTEIN RHSA-RELATED"/>
    <property type="match status" value="1"/>
</dbReference>
<dbReference type="Pfam" id="PF05488">
    <property type="entry name" value="PAAR_motif"/>
    <property type="match status" value="1"/>
</dbReference>
<dbReference type="Gene3D" id="2.180.10.10">
    <property type="entry name" value="RHS repeat-associated core"/>
    <property type="match status" value="3"/>
</dbReference>
<dbReference type="NCBIfam" id="TIGR03696">
    <property type="entry name" value="Rhs_assc_core"/>
    <property type="match status" value="1"/>
</dbReference>
<dbReference type="InterPro" id="IPR022385">
    <property type="entry name" value="Rhs_assc_core"/>
</dbReference>
<dbReference type="InterPro" id="IPR056823">
    <property type="entry name" value="TEN-like_YD-shell"/>
</dbReference>
<dbReference type="Pfam" id="PF25023">
    <property type="entry name" value="TEN_YD-shell"/>
    <property type="match status" value="2"/>
</dbReference>
<feature type="domain" description="Double-stranded DNA deaminase toxin A prePAAR motif" evidence="5">
    <location>
        <begin position="1"/>
        <end position="57"/>
    </location>
</feature>
<dbReference type="CDD" id="cd14742">
    <property type="entry name" value="PAAR_RHS"/>
    <property type="match status" value="1"/>
</dbReference>
<evidence type="ECO:0000256" key="1">
    <source>
        <dbReference type="ARBA" id="ARBA00022737"/>
    </source>
</evidence>
<feature type="transmembrane region" description="Helical" evidence="2">
    <location>
        <begin position="16"/>
        <end position="36"/>
    </location>
</feature>
<feature type="domain" description="Teneurin-like YD-shell" evidence="4">
    <location>
        <begin position="646"/>
        <end position="816"/>
    </location>
</feature>
<feature type="domain" description="Teneurin-like YD-shell" evidence="4">
    <location>
        <begin position="1000"/>
        <end position="1250"/>
    </location>
</feature>
<dbReference type="InterPro" id="IPR008727">
    <property type="entry name" value="PAAR_motif"/>
</dbReference>
<name>A0AB39I7N8_9PSED</name>
<keyword evidence="2" id="KW-0472">Membrane</keyword>
<dbReference type="Pfam" id="PF05593">
    <property type="entry name" value="RHS_repeat"/>
    <property type="match status" value="2"/>
</dbReference>
<dbReference type="InterPro" id="IPR050708">
    <property type="entry name" value="T6SS_VgrG/RHS"/>
</dbReference>
<evidence type="ECO:0000259" key="3">
    <source>
        <dbReference type="Pfam" id="PF20148"/>
    </source>
</evidence>
<keyword evidence="2" id="KW-0812">Transmembrane</keyword>
<dbReference type="Gene3D" id="2.60.200.60">
    <property type="match status" value="1"/>
</dbReference>
<proteinExistence type="predicted"/>
<dbReference type="InterPro" id="IPR057925">
    <property type="entry name" value="prePAAR_DddA"/>
</dbReference>
<dbReference type="PRINTS" id="PR00394">
    <property type="entry name" value="RHSPROTEIN"/>
</dbReference>
<dbReference type="InterPro" id="IPR031325">
    <property type="entry name" value="RHS_repeat"/>
</dbReference>
<dbReference type="EMBL" id="CP162607">
    <property type="protein sequence ID" value="XDK38181.1"/>
    <property type="molecule type" value="Genomic_DNA"/>
</dbReference>
<keyword evidence="2" id="KW-1133">Transmembrane helix</keyword>
<evidence type="ECO:0000313" key="6">
    <source>
        <dbReference type="EMBL" id="XDK38181.1"/>
    </source>
</evidence>
<organism evidence="6">
    <name type="scientific">Pseudomonas sp. Hg7Tf</name>
    <dbReference type="NCBI Taxonomy" id="3236988"/>
    <lineage>
        <taxon>Bacteria</taxon>
        <taxon>Pseudomonadati</taxon>
        <taxon>Pseudomonadota</taxon>
        <taxon>Gammaproteobacteria</taxon>
        <taxon>Pseudomonadales</taxon>
        <taxon>Pseudomonadaceae</taxon>
        <taxon>Pseudomonas</taxon>
    </lineage>
</organism>
<dbReference type="Pfam" id="PF20148">
    <property type="entry name" value="DUF6531"/>
    <property type="match status" value="1"/>
</dbReference>
<evidence type="ECO:0000259" key="5">
    <source>
        <dbReference type="Pfam" id="PF25799"/>
    </source>
</evidence>
<sequence>MFEAARWGDEIEHTGALAGFLAGAVIGLAIVAAAAFTICTAGLGGFLLGAAIGIGASFLPMLGESLGSSFSSPAGKIEKAGCSPDVYINKRNAAHATLSTVQCDKHPPPILVAEGSSNVFINGVAAARKGDKITCGAKISGGSNNVFIGGGTTRYLDVDEEVPEWLRVTVDVLMIAASMGRSILMVGRMGLQAGLKSAMPCALKIGATIAGSYLAGRYIIGPAVERAVGGVTGNPIDLTTGRKLLPDEIDFALPGLMPIEWSRFYASDLTVDSVLGQGWVLPWEQSLRRSGSFVYLTDNQGRSVPFVDLAPGERIYNPHEQVYLVRTVGGHYILQTLDNLFFYFGEVPDDNTAVPLQRLENALGHYLHFTRSPDGRLTDISAPGGLRVHLHYDNPLGRLTDVKRVVEKVAVETLVQYRYDDNGQLTEVINRNGDAVRHFSYHDGVMTRHSNALGLACEYRWETQDGQPRVVEHWTSDGEHYHFRYDFQQRTSWSTDVLGRELEIHYNADHRVIASRDLGGERYAMDFDEVGNLIGISLPDGNRLALKYDDFSRLIEETDPLGRTIRYKHHLATPLVTETRFPDGSVWKARYNAKGLLIAETDPLGHKTEYLNSEDGLPHTIIDANYKSKYLWWNAFAQVERYQDCSGKSTHYRYDERQYLVAVTDALNQTTTLERKADGEVLRINHPDGSAESFTYNVYGQVLSHADGKGQITRLLRTARGLPSSRQDAKGQRIAYEYDKALRLTALVNENNATYSFAYDASDRLSEEVRVDNLTRRFSYNEGGHLTRVDEIGYGERGERPERSTVFERDAIGRLLAKLNNDARQEYRYDEGDRLLSIERLPTGSGKKLGITEEKLDYTYDLLGRLTQEVTSEGALSYEYDPLSNLTTLTLPDGRKVNHLYYGSGHLHQLNLDGQVISDMERDDLHREVYRTQGKLTSCFGYDAMGRKAWQFASTLPAEKLSQVHNAGINTSLLVEHAYNPIHRRYQYDPAGELVRTLDKLRGETKYEYEANGQLHSRDTGSLVSSEEFRYDAAANRLNFNTSQFDKVKDNRIRQWRDQEYSYDAWGNLIEKRSGLSQLQHFSYDAENRLVKAETLINGKLESVGEYRYDSLGRRVAKQSEINGKTEQKRFLWQGLRMLREETPEQSSLYLYEPGSYAPLARVDQAEGEEQKLYYFHTDQIGTPLELTDSEGEIVWQATYRSWGTIEQLVVNEVEQNLRFQGQYFDDETGLHYNTFRYYDPEVGRFVTQDPIGLDGGFNLYRYVPNPTGWMDPWGWACIPNKVAGTAREARVGSRLEATFGKQNVLKERYLRDAKGKIVKGPDGTARRVDFVVNRSDGSWQPIEVTSKTADKTLQLIKEQEIREAGGVFVRDPKTKELVEVSDISRLIRVK</sequence>
<feature type="domain" description="DUF6531" evidence="3">
    <location>
        <begin position="233"/>
        <end position="306"/>
    </location>
</feature>